<protein>
    <submittedName>
        <fullName evidence="2">Uncharacterized protein</fullName>
    </submittedName>
</protein>
<keyword evidence="1" id="KW-1133">Transmembrane helix</keyword>
<feature type="transmembrane region" description="Helical" evidence="1">
    <location>
        <begin position="71"/>
        <end position="90"/>
    </location>
</feature>
<dbReference type="Proteomes" id="UP000284495">
    <property type="component" value="Unassembled WGS sequence"/>
</dbReference>
<name>A0A415KDH8_9BACE</name>
<gene>
    <name evidence="2" type="ORF">DW027_19460</name>
</gene>
<comment type="caution">
    <text evidence="2">The sequence shown here is derived from an EMBL/GenBank/DDBJ whole genome shotgun (WGS) entry which is preliminary data.</text>
</comment>
<dbReference type="AlphaFoldDB" id="A0A415KDH8"/>
<organism evidence="2 3">
    <name type="scientific">Bacteroides xylanisolvens</name>
    <dbReference type="NCBI Taxonomy" id="371601"/>
    <lineage>
        <taxon>Bacteria</taxon>
        <taxon>Pseudomonadati</taxon>
        <taxon>Bacteroidota</taxon>
        <taxon>Bacteroidia</taxon>
        <taxon>Bacteroidales</taxon>
        <taxon>Bacteroidaceae</taxon>
        <taxon>Bacteroides</taxon>
    </lineage>
</organism>
<keyword evidence="1" id="KW-0472">Membrane</keyword>
<feature type="transmembrane region" description="Helical" evidence="1">
    <location>
        <begin position="40"/>
        <end position="59"/>
    </location>
</feature>
<feature type="transmembrane region" description="Helical" evidence="1">
    <location>
        <begin position="127"/>
        <end position="145"/>
    </location>
</feature>
<sequence length="148" mass="17143">MIGKCSGKLSFKYLDFALRVGMWLIIKGLCLALGEPNSKMSLLSLYPLYWLYLIKGYLLRKYNVLEKTATYHGTIMIVCVVVYVLLMFMVNKGLYFPFQGMIKGFVAIVGLLLFTMSIDFSFNEKKLCMVSLGTWTLDIYIYHYFFLI</sequence>
<feature type="transmembrane region" description="Helical" evidence="1">
    <location>
        <begin position="96"/>
        <end position="115"/>
    </location>
</feature>
<accession>A0A415KDH8</accession>
<feature type="transmembrane region" description="Helical" evidence="1">
    <location>
        <begin position="16"/>
        <end position="34"/>
    </location>
</feature>
<reference evidence="2 3" key="1">
    <citation type="submission" date="2018-08" db="EMBL/GenBank/DDBJ databases">
        <title>A genome reference for cultivated species of the human gut microbiota.</title>
        <authorList>
            <person name="Zou Y."/>
            <person name="Xue W."/>
            <person name="Luo G."/>
        </authorList>
    </citation>
    <scope>NUCLEOTIDE SEQUENCE [LARGE SCALE GENOMIC DNA]</scope>
    <source>
        <strain evidence="2 3">AF38-2</strain>
    </source>
</reference>
<keyword evidence="1" id="KW-0812">Transmembrane</keyword>
<dbReference type="EMBL" id="QROO01000029">
    <property type="protein sequence ID" value="RHL34300.1"/>
    <property type="molecule type" value="Genomic_DNA"/>
</dbReference>
<evidence type="ECO:0000313" key="3">
    <source>
        <dbReference type="Proteomes" id="UP000284495"/>
    </source>
</evidence>
<evidence type="ECO:0000313" key="2">
    <source>
        <dbReference type="EMBL" id="RHL34300.1"/>
    </source>
</evidence>
<evidence type="ECO:0000256" key="1">
    <source>
        <dbReference type="SAM" id="Phobius"/>
    </source>
</evidence>
<proteinExistence type="predicted"/>